<feature type="domain" description="DUF4062" evidence="1">
    <location>
        <begin position="13"/>
        <end position="97"/>
    </location>
</feature>
<dbReference type="RefSeq" id="WP_092214185.1">
    <property type="nucleotide sequence ID" value="NZ_FMUX01000021.1"/>
</dbReference>
<dbReference type="InterPro" id="IPR025139">
    <property type="entry name" value="DUF4062"/>
</dbReference>
<keyword evidence="3" id="KW-1185">Reference proteome</keyword>
<sequence>MNINMHTSHPSAFISSTFMDLKQERKAVAQILRENGLNVNALDVKPASSQTSRREIVNGIKESDFVILIIGNRYGSILPQVTGSSTLSITRWEYKKAVQLNKSILVYYKENPGNEPADTGDSPDPDDAFKQEQLKQFKRQLDENHTPKYFSNPDELAREIHAALIPVYRDGLKLLLSRQRRRKIRY</sequence>
<name>A0A1G5IR12_9BACT</name>
<dbReference type="Proteomes" id="UP000198870">
    <property type="component" value="Unassembled WGS sequence"/>
</dbReference>
<proteinExistence type="predicted"/>
<protein>
    <recommendedName>
        <fullName evidence="1">DUF4062 domain-containing protein</fullName>
    </recommendedName>
</protein>
<dbReference type="OrthoDB" id="72299at2"/>
<organism evidence="2 3">
    <name type="scientific">Desulfoluna spongiiphila</name>
    <dbReference type="NCBI Taxonomy" id="419481"/>
    <lineage>
        <taxon>Bacteria</taxon>
        <taxon>Pseudomonadati</taxon>
        <taxon>Thermodesulfobacteriota</taxon>
        <taxon>Desulfobacteria</taxon>
        <taxon>Desulfobacterales</taxon>
        <taxon>Desulfolunaceae</taxon>
        <taxon>Desulfoluna</taxon>
    </lineage>
</organism>
<dbReference type="AlphaFoldDB" id="A0A1G5IR12"/>
<evidence type="ECO:0000259" key="1">
    <source>
        <dbReference type="Pfam" id="PF13271"/>
    </source>
</evidence>
<dbReference type="EMBL" id="FMUX01000021">
    <property type="protein sequence ID" value="SCY78453.1"/>
    <property type="molecule type" value="Genomic_DNA"/>
</dbReference>
<evidence type="ECO:0000313" key="2">
    <source>
        <dbReference type="EMBL" id="SCY78453.1"/>
    </source>
</evidence>
<dbReference type="Pfam" id="PF13271">
    <property type="entry name" value="DUF4062"/>
    <property type="match status" value="1"/>
</dbReference>
<gene>
    <name evidence="2" type="ORF">SAMN05216233_12179</name>
</gene>
<evidence type="ECO:0000313" key="3">
    <source>
        <dbReference type="Proteomes" id="UP000198870"/>
    </source>
</evidence>
<reference evidence="2 3" key="1">
    <citation type="submission" date="2016-10" db="EMBL/GenBank/DDBJ databases">
        <authorList>
            <person name="de Groot N.N."/>
        </authorList>
    </citation>
    <scope>NUCLEOTIDE SEQUENCE [LARGE SCALE GENOMIC DNA]</scope>
    <source>
        <strain evidence="2 3">AA1</strain>
    </source>
</reference>
<accession>A0A1G5IR12</accession>